<name>A0AB33Z8E5_HELPX</name>
<dbReference type="KEGG" id="hpyi:K750_01265"/>
<reference evidence="2 3" key="1">
    <citation type="journal article" date="2013" name="Genome Announc.">
        <title>Multiple genome sequences of Helicobacter pylori strains of diverse disease and antibiotic resistance backgrounds from Malaysia.</title>
        <authorList>
            <person name="Rehvathy V."/>
            <person name="Tan M.H."/>
            <person name="Gunaletchumy S.P."/>
            <person name="Teh X."/>
            <person name="Wang S."/>
            <person name="Baybayan P."/>
            <person name="Singh S."/>
            <person name="Ashby M."/>
            <person name="Kaakoush N.O."/>
            <person name="Mitchell H.M."/>
            <person name="Croft L.J."/>
            <person name="Goh K.L."/>
            <person name="Loke M.F."/>
            <person name="Vadivelu J."/>
        </authorList>
    </citation>
    <scope>NUCLEOTIDE SEQUENCE [LARGE SCALE GENOMIC DNA]</scope>
    <source>
        <strain evidence="2 3">UM037</strain>
    </source>
</reference>
<gene>
    <name evidence="2" type="ORF">N198_06295</name>
</gene>
<protein>
    <recommendedName>
        <fullName evidence="4">Lipoprotein</fullName>
    </recommendedName>
</protein>
<feature type="coiled-coil region" evidence="1">
    <location>
        <begin position="321"/>
        <end position="348"/>
    </location>
</feature>
<keyword evidence="1" id="KW-0175">Coiled coil</keyword>
<dbReference type="RefSeq" id="WP_000861000.1">
    <property type="nucleotide sequence ID" value="NC_021217.3"/>
</dbReference>
<evidence type="ECO:0000256" key="1">
    <source>
        <dbReference type="SAM" id="Coils"/>
    </source>
</evidence>
<organism evidence="2 3">
    <name type="scientific">Helicobacter pylori UM037</name>
    <dbReference type="NCBI Taxonomy" id="1321939"/>
    <lineage>
        <taxon>Bacteria</taxon>
        <taxon>Pseudomonadati</taxon>
        <taxon>Campylobacterota</taxon>
        <taxon>Epsilonproteobacteria</taxon>
        <taxon>Campylobacterales</taxon>
        <taxon>Helicobacteraceae</taxon>
        <taxon>Helicobacter</taxon>
    </lineage>
</organism>
<evidence type="ECO:0000313" key="3">
    <source>
        <dbReference type="Proteomes" id="UP000015893"/>
    </source>
</evidence>
<dbReference type="EMBL" id="AUSI01000022">
    <property type="protein sequence ID" value="EQK94827.1"/>
    <property type="molecule type" value="Genomic_DNA"/>
</dbReference>
<dbReference type="Proteomes" id="UP000015893">
    <property type="component" value="Unassembled WGS sequence"/>
</dbReference>
<feature type="coiled-coil region" evidence="1">
    <location>
        <begin position="68"/>
        <end position="116"/>
    </location>
</feature>
<evidence type="ECO:0008006" key="4">
    <source>
        <dbReference type="Google" id="ProtNLM"/>
    </source>
</evidence>
<evidence type="ECO:0000313" key="2">
    <source>
        <dbReference type="EMBL" id="EQK94827.1"/>
    </source>
</evidence>
<accession>A0AB33Z8E5</accession>
<sequence>MKTYQKLLGASCLALYLAGCGNGESPVEMVDYGSQLQINSKVDSVTLENLNLNRGNCEYSTLQVPVSLERLIQEKEKSENAKQSLEKYSNETQQAIALKQQSLKEFEDKMKELDTIEKFYGWNFNTENKLKTLDENSKQYIQLQQQRTFIFDHLKKSLSSEASYYINNDTLKFFYYLQKDIKNIFTANMSGIKKDIVRKEGQCLEGSQGIDKYTYLGWCSYYLGINDGDSVDLNERIKLELEILKGYADSINNQEISKIASDLIASYGKIDRFKFNPSFIRSVNEKLPTITNFIFKEIVSSAPEKLKVITDKELQPLTENLQKYQASLSETTNKIQWIEQKVKELQDKHIPMQQELKFGNSVVISYRCSKLLEAELQTNKGTYKFNFEKK</sequence>
<dbReference type="AlphaFoldDB" id="A0AB33Z8E5"/>
<comment type="caution">
    <text evidence="2">The sequence shown here is derived from an EMBL/GenBank/DDBJ whole genome shotgun (WGS) entry which is preliminary data.</text>
</comment>
<proteinExistence type="predicted"/>